<gene>
    <name evidence="6" type="ORF">V2H45_07470</name>
</gene>
<comment type="caution">
    <text evidence="6">The sequence shown here is derived from an EMBL/GenBank/DDBJ whole genome shotgun (WGS) entry which is preliminary data.</text>
</comment>
<organism evidence="6 7">
    <name type="scientific">Tumidithrix elongata BACA0141</name>
    <dbReference type="NCBI Taxonomy" id="2716417"/>
    <lineage>
        <taxon>Bacteria</taxon>
        <taxon>Bacillati</taxon>
        <taxon>Cyanobacteriota</taxon>
        <taxon>Cyanophyceae</taxon>
        <taxon>Pseudanabaenales</taxon>
        <taxon>Pseudanabaenaceae</taxon>
        <taxon>Tumidithrix</taxon>
        <taxon>Tumidithrix elongata</taxon>
    </lineage>
</organism>
<reference evidence="6" key="1">
    <citation type="submission" date="2024-01" db="EMBL/GenBank/DDBJ databases">
        <title>Bank of Algae and Cyanobacteria of the Azores (BACA) strain genomes.</title>
        <authorList>
            <person name="Luz R."/>
            <person name="Cordeiro R."/>
            <person name="Fonseca A."/>
            <person name="Goncalves V."/>
        </authorList>
    </citation>
    <scope>NUCLEOTIDE SEQUENCE</scope>
    <source>
        <strain evidence="6">BACA0141</strain>
    </source>
</reference>
<dbReference type="PANTHER" id="PTHR43014">
    <property type="entry name" value="MERCURIC REDUCTASE"/>
    <property type="match status" value="1"/>
</dbReference>
<evidence type="ECO:0000313" key="6">
    <source>
        <dbReference type="EMBL" id="MEE3716579.1"/>
    </source>
</evidence>
<dbReference type="Pfam" id="PF02852">
    <property type="entry name" value="Pyr_redox_dim"/>
    <property type="match status" value="1"/>
</dbReference>
<dbReference type="InterPro" id="IPR023753">
    <property type="entry name" value="FAD/NAD-binding_dom"/>
</dbReference>
<feature type="domain" description="Pyridine nucleotide-disulphide oxidoreductase dimerisation" evidence="4">
    <location>
        <begin position="327"/>
        <end position="404"/>
    </location>
</feature>
<dbReference type="RefSeq" id="WP_330483007.1">
    <property type="nucleotide sequence ID" value="NZ_JAZBJZ010000021.1"/>
</dbReference>
<dbReference type="PRINTS" id="PR00411">
    <property type="entry name" value="PNDRDTASEI"/>
</dbReference>
<keyword evidence="7" id="KW-1185">Reference proteome</keyword>
<dbReference type="InterPro" id="IPR004099">
    <property type="entry name" value="Pyr_nucl-diS_OxRdtase_dimer"/>
</dbReference>
<dbReference type="PANTHER" id="PTHR43014:SF2">
    <property type="entry name" value="MERCURIC REDUCTASE"/>
    <property type="match status" value="1"/>
</dbReference>
<name>A0AAW9PY98_9CYAN</name>
<dbReference type="InterPro" id="IPR036188">
    <property type="entry name" value="FAD/NAD-bd_sf"/>
</dbReference>
<dbReference type="GO" id="GO:0050660">
    <property type="term" value="F:flavin adenine dinucleotide binding"/>
    <property type="evidence" value="ECO:0007669"/>
    <property type="project" value="TreeGrafter"/>
</dbReference>
<sequence length="447" mass="48979">MAVDYDLAIVGNGANALELARRAAKLKARVALVTEPQALSQSRLQQIATQMRKSSAGWKKDVIRGEVSFAAFLRQVLAILAPQSELEALQALGVDVIVGSGQFVNARTYAVGKRQLRSRTYAIVTDPPVSTRKIVGLEQSNYLTYETLFQLDRLPESLAIVGGDVYSCTIAQSLIHLGVTVTLLCDSSHILPDVDVEAARLLQAKLEVDGIEIYTSTRVTAISPLETTTEKNGQGTFRQKVWAGERTFECDLVLMPFFSAPLQLNLEAAKVKFQGEAIAVNAKAQTSNPRIYACYASADITKILRHSLFWTLMPPAQPAIAPIISKTLPQLAHLGMTEVDARLRYGKNLYALRHHYDDFGFCKLLCRQNGEIVGASIVGDCAGELIETVAIAMHTKLKIHQLAQLANISSGVISTTAAKFAEQKSASDRGKLSRLAKWFTFRRDFNI</sequence>
<protein>
    <submittedName>
        <fullName evidence="6">FAD-dependent oxidoreductase</fullName>
    </submittedName>
</protein>
<dbReference type="InterPro" id="IPR016156">
    <property type="entry name" value="FAD/NAD-linked_Rdtase_dimer_sf"/>
</dbReference>
<dbReference type="GO" id="GO:0003955">
    <property type="term" value="F:NAD(P)H dehydrogenase (quinone) activity"/>
    <property type="evidence" value="ECO:0007669"/>
    <property type="project" value="TreeGrafter"/>
</dbReference>
<dbReference type="Gene3D" id="3.30.390.30">
    <property type="match status" value="1"/>
</dbReference>
<dbReference type="AlphaFoldDB" id="A0AAW9PY98"/>
<evidence type="ECO:0000256" key="3">
    <source>
        <dbReference type="ARBA" id="ARBA00022827"/>
    </source>
</evidence>
<accession>A0AAW9PY98</accession>
<dbReference type="Proteomes" id="UP001333818">
    <property type="component" value="Unassembled WGS sequence"/>
</dbReference>
<dbReference type="SUPFAM" id="SSF51905">
    <property type="entry name" value="FAD/NAD(P)-binding domain"/>
    <property type="match status" value="1"/>
</dbReference>
<keyword evidence="3" id="KW-0274">FAD</keyword>
<proteinExistence type="predicted"/>
<dbReference type="EMBL" id="JAZBJZ010000021">
    <property type="protein sequence ID" value="MEE3716579.1"/>
    <property type="molecule type" value="Genomic_DNA"/>
</dbReference>
<dbReference type="Gene3D" id="3.50.50.60">
    <property type="entry name" value="FAD/NAD(P)-binding domain"/>
    <property type="match status" value="2"/>
</dbReference>
<feature type="domain" description="FAD/NAD(P)-binding" evidence="5">
    <location>
        <begin position="5"/>
        <end position="294"/>
    </location>
</feature>
<keyword evidence="2" id="KW-0285">Flavoprotein</keyword>
<evidence type="ECO:0000259" key="5">
    <source>
        <dbReference type="Pfam" id="PF07992"/>
    </source>
</evidence>
<evidence type="ECO:0000259" key="4">
    <source>
        <dbReference type="Pfam" id="PF02852"/>
    </source>
</evidence>
<dbReference type="SUPFAM" id="SSF55424">
    <property type="entry name" value="FAD/NAD-linked reductases, dimerisation (C-terminal) domain"/>
    <property type="match status" value="1"/>
</dbReference>
<comment type="cofactor">
    <cofactor evidence="1">
        <name>FAD</name>
        <dbReference type="ChEBI" id="CHEBI:57692"/>
    </cofactor>
</comment>
<dbReference type="Pfam" id="PF07992">
    <property type="entry name" value="Pyr_redox_2"/>
    <property type="match status" value="1"/>
</dbReference>
<evidence type="ECO:0000313" key="7">
    <source>
        <dbReference type="Proteomes" id="UP001333818"/>
    </source>
</evidence>
<evidence type="ECO:0000256" key="1">
    <source>
        <dbReference type="ARBA" id="ARBA00001974"/>
    </source>
</evidence>
<evidence type="ECO:0000256" key="2">
    <source>
        <dbReference type="ARBA" id="ARBA00022630"/>
    </source>
</evidence>